<organism evidence="3 4">
    <name type="scientific">Ahniella affigens</name>
    <dbReference type="NCBI Taxonomy" id="2021234"/>
    <lineage>
        <taxon>Bacteria</taxon>
        <taxon>Pseudomonadati</taxon>
        <taxon>Pseudomonadota</taxon>
        <taxon>Gammaproteobacteria</taxon>
        <taxon>Lysobacterales</taxon>
        <taxon>Rhodanobacteraceae</taxon>
        <taxon>Ahniella</taxon>
    </lineage>
</organism>
<dbReference type="InterPro" id="IPR016024">
    <property type="entry name" value="ARM-type_fold"/>
</dbReference>
<dbReference type="SUPFAM" id="SSF52540">
    <property type="entry name" value="P-loop containing nucleoside triphosphate hydrolases"/>
    <property type="match status" value="1"/>
</dbReference>
<evidence type="ECO:0000259" key="2">
    <source>
        <dbReference type="PROSITE" id="PS50104"/>
    </source>
</evidence>
<keyword evidence="1" id="KW-0812">Transmembrane</keyword>
<dbReference type="EMBL" id="CP027860">
    <property type="protein sequence ID" value="AVP97460.1"/>
    <property type="molecule type" value="Genomic_DNA"/>
</dbReference>
<dbReference type="SUPFAM" id="SSF48371">
    <property type="entry name" value="ARM repeat"/>
    <property type="match status" value="1"/>
</dbReference>
<dbReference type="InterPro" id="IPR035897">
    <property type="entry name" value="Toll_tir_struct_dom_sf"/>
</dbReference>
<dbReference type="Gene3D" id="3.40.50.10140">
    <property type="entry name" value="Toll/interleukin-1 receptor homology (TIR) domain"/>
    <property type="match status" value="1"/>
</dbReference>
<dbReference type="Gene3D" id="3.40.50.300">
    <property type="entry name" value="P-loop containing nucleotide triphosphate hydrolases"/>
    <property type="match status" value="1"/>
</dbReference>
<feature type="transmembrane region" description="Helical" evidence="1">
    <location>
        <begin position="708"/>
        <end position="727"/>
    </location>
</feature>
<gene>
    <name evidence="3" type="ORF">C7S18_09730</name>
</gene>
<evidence type="ECO:0000313" key="3">
    <source>
        <dbReference type="EMBL" id="AVP97460.1"/>
    </source>
</evidence>
<dbReference type="InterPro" id="IPR000157">
    <property type="entry name" value="TIR_dom"/>
</dbReference>
<name>A0A2P1PRI7_9GAMM</name>
<sequence length="1401" mass="154356">MRELSRTPTTRHLLTTAFFLMIVTLCVGNAYAADRSWDAKSPWTEAEIEGLIAALGDPAESTRLNTLQMLAIDGYSYQDPRLVSKVAEALTSDDEDVRRAAISALRPAGTSASAHVNAVKEVLTGPESALLPAAVLTLGAISLAPSQDLAGVAELLKQPDVAVHDAVLQVLVAHPDAARGQAAALLSYAGRPVAAAQQAIQGQRQEHVGLVLGRLASTEPDILLPTIVAALTAASEPGTDALGMQRAGVVAALVAIEHADAFRELEPPLRAMVAPALLSQRQRLGGASEVRQLARIQQRDLEARLAVMAAAALLVMNPGDNNIRAFLNRSANGDYHDALVSALRWQTAAPDPALLRQAVLGYRMSSGQSLQAPEVQTLVTVVKANPAALAAFRPALTDTDQSVRVGALRLLGQIDLPLGPLADTLPRMAARPSAGPDDELESALATELLARNGLATSAQIDAVVAKLRHLTPDTPTLPLLTALAHTGLPTAWTAADSARLVAQTPTAERLLLAATSPNSHWTQEPVHWLKQLAALDGALAWSPGSREDALDLADALRRLGPLRGAAGLRPFLLGCIRRAERCDGLRSLAYRLFGHDRESRLLIVELSDHEDYEVRRDQWLRQQSTRDRIAAITGLLTPIADPDRTDRRLYSEAARKMLELIGQEHWTPADESALTTWRELLESVGETAYAEQIDRILRQIKGVSYLRWLGWLLLANAAFWCVVMLLYPRVRFLQSGLIWNRWVRRLLGLGYVGLLLRVVPALARRLFAPFRAALVPPGALTGFQTQSYYNRCQMRPARGRDQEPIPVESVLKTARGRVVLQGASGLGKTTLLRHLALQGDDTVMLLRALDCKEGVLRAIQSRLPVSAGDPDFLAALVQSGALILMIDGLNEASPDTRARIDHFLQSDYRGYFLLTTQPLNWEPPAQADVYDLLPLAESAIQEFLIQQWAALKSVQPDQSAYAQSVIAFIGGLQTAAGQGDELALRRLNALCNPMEAVLAAELLAKGQRPDTGRMLEQFFSLMRSDFKQIENREFPDAAFAERVYDWRLSSQAFIDVTGFEREAEFLRQHKLMRRREEEVPQRDGQRRIEAVWQFRHDRIMDYALLPAFLADHQDRQFKHWRDVRFNGVYDLLVERLPLEQARQLLSFLQDRAAESNDSALCLRLAAILREREGTLLGTIEQDYLATLEQIQHYASLDTEPGPDAHRELSARLSLQLQRTAGTPFPRRADIQQTLEALHQGRIWRALRLKRDLPAPTGDAEAPFDVFLSHNSKDKPAVRELAQALKADGLKVWYDEWELVPGRPIQEALENAMLRCRTAAVLVGADGFGPWEVPEMRGFLALAVERALPVIPVLLPGAPAKPALPLFLKQFLWVDLRSGVVGDNYDRMRWGITGIRPKTVLT</sequence>
<reference evidence="3 4" key="2">
    <citation type="submission" date="2018-03" db="EMBL/GenBank/DDBJ databases">
        <authorList>
            <person name="Keele B.F."/>
        </authorList>
    </citation>
    <scope>NUCLEOTIDE SEQUENCE [LARGE SCALE GENOMIC DNA]</scope>
    <source>
        <strain evidence="3 4">D13</strain>
    </source>
</reference>
<dbReference type="OrthoDB" id="7055795at2"/>
<feature type="domain" description="TIR" evidence="2">
    <location>
        <begin position="1261"/>
        <end position="1387"/>
    </location>
</feature>
<dbReference type="Gene3D" id="1.25.10.10">
    <property type="entry name" value="Leucine-rich Repeat Variant"/>
    <property type="match status" value="1"/>
</dbReference>
<evidence type="ECO:0000313" key="4">
    <source>
        <dbReference type="Proteomes" id="UP000241074"/>
    </source>
</evidence>
<keyword evidence="1" id="KW-1133">Transmembrane helix</keyword>
<dbReference type="Pfam" id="PF13646">
    <property type="entry name" value="HEAT_2"/>
    <property type="match status" value="1"/>
</dbReference>
<dbReference type="SUPFAM" id="SSF52200">
    <property type="entry name" value="Toll/Interleukin receptor TIR domain"/>
    <property type="match status" value="1"/>
</dbReference>
<feature type="transmembrane region" description="Helical" evidence="1">
    <location>
        <begin position="748"/>
        <end position="767"/>
    </location>
</feature>
<dbReference type="InterPro" id="IPR027417">
    <property type="entry name" value="P-loop_NTPase"/>
</dbReference>
<dbReference type="GO" id="GO:0007165">
    <property type="term" value="P:signal transduction"/>
    <property type="evidence" value="ECO:0007669"/>
    <property type="project" value="InterPro"/>
</dbReference>
<dbReference type="KEGG" id="xba:C7S18_09730"/>
<keyword evidence="4" id="KW-1185">Reference proteome</keyword>
<evidence type="ECO:0000256" key="1">
    <source>
        <dbReference type="SAM" id="Phobius"/>
    </source>
</evidence>
<dbReference type="Proteomes" id="UP000241074">
    <property type="component" value="Chromosome"/>
</dbReference>
<protein>
    <recommendedName>
        <fullName evidence="2">TIR domain-containing protein</fullName>
    </recommendedName>
</protein>
<dbReference type="Pfam" id="PF13676">
    <property type="entry name" value="TIR_2"/>
    <property type="match status" value="1"/>
</dbReference>
<proteinExistence type="predicted"/>
<dbReference type="InterPro" id="IPR011989">
    <property type="entry name" value="ARM-like"/>
</dbReference>
<keyword evidence="1" id="KW-0472">Membrane</keyword>
<accession>A0A2P1PRI7</accession>
<dbReference type="PROSITE" id="PS50104">
    <property type="entry name" value="TIR"/>
    <property type="match status" value="1"/>
</dbReference>
<reference evidence="3 4" key="1">
    <citation type="submission" date="2018-03" db="EMBL/GenBank/DDBJ databases">
        <title>Ahniella affigens gen. nov., sp. nov., a gammaproteobacterium isolated from sandy soil near a stream.</title>
        <authorList>
            <person name="Ko Y."/>
            <person name="Kim J.-H."/>
        </authorList>
    </citation>
    <scope>NUCLEOTIDE SEQUENCE [LARGE SCALE GENOMIC DNA]</scope>
    <source>
        <strain evidence="3 4">D13</strain>
    </source>
</reference>